<evidence type="ECO:0000313" key="1">
    <source>
        <dbReference type="EMBL" id="AHX11262.1"/>
    </source>
</evidence>
<name>X5GW10_9RICK</name>
<dbReference type="KEGG" id="nhm:NHE_0303"/>
<dbReference type="Proteomes" id="UP000023755">
    <property type="component" value="Chromosome"/>
</dbReference>
<gene>
    <name evidence="1" type="ORF">NHE_0303</name>
</gene>
<proteinExistence type="predicted"/>
<protein>
    <submittedName>
        <fullName evidence="1">Uncharacterized protein</fullName>
    </submittedName>
</protein>
<accession>X5GW10</accession>
<organism evidence="1 2">
    <name type="scientific">Neorickettsia helminthoeca str. Oregon</name>
    <dbReference type="NCBI Taxonomy" id="1286528"/>
    <lineage>
        <taxon>Bacteria</taxon>
        <taxon>Pseudomonadati</taxon>
        <taxon>Pseudomonadota</taxon>
        <taxon>Alphaproteobacteria</taxon>
        <taxon>Rickettsiales</taxon>
        <taxon>Anaplasmataceae</taxon>
        <taxon>Neorickettsia</taxon>
    </lineage>
</organism>
<dbReference type="EMBL" id="CP007481">
    <property type="protein sequence ID" value="AHX11262.1"/>
    <property type="molecule type" value="Genomic_DNA"/>
</dbReference>
<evidence type="ECO:0000313" key="2">
    <source>
        <dbReference type="Proteomes" id="UP000023755"/>
    </source>
</evidence>
<dbReference type="HOGENOM" id="CLU_3346338_0_0_5"/>
<keyword evidence="2" id="KW-1185">Reference proteome</keyword>
<reference evidence="1 2" key="1">
    <citation type="submission" date="2014-03" db="EMBL/GenBank/DDBJ databases">
        <title>Sequencing and Comparison of Genomes and Transcriptome Profiles of Human Ehrlichiosis Agents.</title>
        <authorList>
            <person name="Lin M."/>
            <person name="Daugherty S.C."/>
            <person name="Nagaraj S."/>
            <person name="Cheng Z."/>
            <person name="Xiong Q."/>
            <person name="Lin F.-Y."/>
            <person name="Sengamalay N."/>
            <person name="Ott S."/>
            <person name="Godinez A."/>
            <person name="Tallon L.J."/>
            <person name="Sadzewicz L."/>
            <person name="Fraser C.M."/>
            <person name="Dunning Hotopp J.C."/>
            <person name="Rikihisa Y."/>
        </authorList>
    </citation>
    <scope>NUCLEOTIDE SEQUENCE [LARGE SCALE GENOMIC DNA]</scope>
    <source>
        <strain evidence="1 2">Oregon</strain>
    </source>
</reference>
<dbReference type="STRING" id="1286528.NHE_0303"/>
<dbReference type="AlphaFoldDB" id="X5GW10"/>
<sequence length="37" mass="4003">MANPTQMVILKNSAFLLALIFKANTTCPNSTPSAHKK</sequence>